<evidence type="ECO:0000313" key="2">
    <source>
        <dbReference type="Proteomes" id="UP001499994"/>
    </source>
</evidence>
<dbReference type="Proteomes" id="UP001499994">
    <property type="component" value="Unassembled WGS sequence"/>
</dbReference>
<organism evidence="1 2">
    <name type="scientific">Gibbsiella dentisursi</name>
    <dbReference type="NCBI Taxonomy" id="796890"/>
    <lineage>
        <taxon>Bacteria</taxon>
        <taxon>Pseudomonadati</taxon>
        <taxon>Pseudomonadota</taxon>
        <taxon>Gammaproteobacteria</taxon>
        <taxon>Enterobacterales</taxon>
        <taxon>Yersiniaceae</taxon>
        <taxon>Gibbsiella</taxon>
    </lineage>
</organism>
<protein>
    <submittedName>
        <fullName evidence="1">Uncharacterized protein</fullName>
    </submittedName>
</protein>
<gene>
    <name evidence="1" type="ORF">GCM10022405_24840</name>
</gene>
<comment type="caution">
    <text evidence="1">The sequence shown here is derived from an EMBL/GenBank/DDBJ whole genome shotgun (WGS) entry which is preliminary data.</text>
</comment>
<evidence type="ECO:0000313" key="1">
    <source>
        <dbReference type="EMBL" id="GAA3898536.1"/>
    </source>
</evidence>
<proteinExistence type="predicted"/>
<sequence length="80" mass="9426">MRSHFCMAWQSTPKASENHYQLFCGFTENGGCDREILSEMKCTLIKIKTPRIILSDIQRKNILTMNAKLILIKLMYEYYC</sequence>
<keyword evidence="2" id="KW-1185">Reference proteome</keyword>
<accession>A0ABP7LD77</accession>
<dbReference type="EMBL" id="BAABDG010000003">
    <property type="protein sequence ID" value="GAA3898536.1"/>
    <property type="molecule type" value="Genomic_DNA"/>
</dbReference>
<reference evidence="2" key="1">
    <citation type="journal article" date="2019" name="Int. J. Syst. Evol. Microbiol.">
        <title>The Global Catalogue of Microorganisms (GCM) 10K type strain sequencing project: providing services to taxonomists for standard genome sequencing and annotation.</title>
        <authorList>
            <consortium name="The Broad Institute Genomics Platform"/>
            <consortium name="The Broad Institute Genome Sequencing Center for Infectious Disease"/>
            <person name="Wu L."/>
            <person name="Ma J."/>
        </authorList>
    </citation>
    <scope>NUCLEOTIDE SEQUENCE [LARGE SCALE GENOMIC DNA]</scope>
    <source>
        <strain evidence="2">JCM 17201</strain>
    </source>
</reference>
<name>A0ABP7LD77_9GAMM</name>